<dbReference type="PANTHER" id="PTHR33375">
    <property type="entry name" value="CHROMOSOME-PARTITIONING PROTEIN PARB-RELATED"/>
    <property type="match status" value="1"/>
</dbReference>
<feature type="compositionally biased region" description="Basic residues" evidence="1">
    <location>
        <begin position="123"/>
        <end position="139"/>
    </location>
</feature>
<feature type="domain" description="ParB-like N-terminal" evidence="2">
    <location>
        <begin position="11"/>
        <end position="109"/>
    </location>
</feature>
<keyword evidence="4" id="KW-1185">Reference proteome</keyword>
<sequence>MTDTQTATETFFVPLNKLDADPKNVRKTYSREGIAEMAATIRADGYRILQNIVVRKGDKRGRFFVTAGGRRLAALNLLAEAGEIAKDYPVECKERSGADATEISLIENTSREAMHPVRRIRGVPRARRRRKAGRGHCRPLRHDRNHGAQALSARSRLAFLARPLPQRGNELAAAFRLHRVGRPRQTRGGLEQPAVMEPG</sequence>
<dbReference type="SMART" id="SM00470">
    <property type="entry name" value="ParB"/>
    <property type="match status" value="1"/>
</dbReference>
<name>A0ABV6APL6_9HYPH</name>
<comment type="caution">
    <text evidence="3">The sequence shown here is derived from an EMBL/GenBank/DDBJ whole genome shotgun (WGS) entry which is preliminary data.</text>
</comment>
<dbReference type="InterPro" id="IPR050336">
    <property type="entry name" value="Chromosome_partition/occlusion"/>
</dbReference>
<evidence type="ECO:0000313" key="4">
    <source>
        <dbReference type="Proteomes" id="UP001589692"/>
    </source>
</evidence>
<gene>
    <name evidence="3" type="ORF">ACFFP0_27205</name>
</gene>
<dbReference type="CDD" id="cd16406">
    <property type="entry name" value="ParB_N_like"/>
    <property type="match status" value="1"/>
</dbReference>
<dbReference type="EMBL" id="JBHMAA010000035">
    <property type="protein sequence ID" value="MFB9952549.1"/>
    <property type="molecule type" value="Genomic_DNA"/>
</dbReference>
<evidence type="ECO:0000259" key="2">
    <source>
        <dbReference type="SMART" id="SM00470"/>
    </source>
</evidence>
<dbReference type="Gene3D" id="3.90.1530.30">
    <property type="match status" value="1"/>
</dbReference>
<accession>A0ABV6APL6</accession>
<reference evidence="3 4" key="1">
    <citation type="submission" date="2024-09" db="EMBL/GenBank/DDBJ databases">
        <authorList>
            <person name="Sun Q."/>
            <person name="Mori K."/>
        </authorList>
    </citation>
    <scope>NUCLEOTIDE SEQUENCE [LARGE SCALE GENOMIC DNA]</scope>
    <source>
        <strain evidence="3 4">TBRC 4938</strain>
    </source>
</reference>
<dbReference type="Pfam" id="PF02195">
    <property type="entry name" value="ParB_N"/>
    <property type="match status" value="1"/>
</dbReference>
<dbReference type="Proteomes" id="UP001589692">
    <property type="component" value="Unassembled WGS sequence"/>
</dbReference>
<evidence type="ECO:0000256" key="1">
    <source>
        <dbReference type="SAM" id="MobiDB-lite"/>
    </source>
</evidence>
<feature type="region of interest" description="Disordered" evidence="1">
    <location>
        <begin position="123"/>
        <end position="148"/>
    </location>
</feature>
<dbReference type="PANTHER" id="PTHR33375:SF7">
    <property type="entry name" value="CHROMOSOME 2-PARTITIONING PROTEIN PARB-RELATED"/>
    <property type="match status" value="1"/>
</dbReference>
<organism evidence="3 4">
    <name type="scientific">Rhizobium puerariae</name>
    <dbReference type="NCBI Taxonomy" id="1585791"/>
    <lineage>
        <taxon>Bacteria</taxon>
        <taxon>Pseudomonadati</taxon>
        <taxon>Pseudomonadota</taxon>
        <taxon>Alphaproteobacteria</taxon>
        <taxon>Hyphomicrobiales</taxon>
        <taxon>Rhizobiaceae</taxon>
        <taxon>Rhizobium/Agrobacterium group</taxon>
        <taxon>Rhizobium</taxon>
    </lineage>
</organism>
<dbReference type="InterPro" id="IPR036086">
    <property type="entry name" value="ParB/Sulfiredoxin_sf"/>
</dbReference>
<evidence type="ECO:0000313" key="3">
    <source>
        <dbReference type="EMBL" id="MFB9952549.1"/>
    </source>
</evidence>
<dbReference type="RefSeq" id="WP_377265354.1">
    <property type="nucleotide sequence ID" value="NZ_JBHMAA010000035.1"/>
</dbReference>
<dbReference type="InterPro" id="IPR003115">
    <property type="entry name" value="ParB_N"/>
</dbReference>
<protein>
    <submittedName>
        <fullName evidence="3">ParB/Srx family N-terminal domain-containing protein</fullName>
    </submittedName>
</protein>
<dbReference type="SUPFAM" id="SSF110849">
    <property type="entry name" value="ParB/Sulfiredoxin"/>
    <property type="match status" value="1"/>
</dbReference>
<proteinExistence type="predicted"/>